<dbReference type="OrthoDB" id="9796786at2"/>
<dbReference type="Proteomes" id="UP000199650">
    <property type="component" value="Unassembled WGS sequence"/>
</dbReference>
<dbReference type="SUPFAM" id="SSF47413">
    <property type="entry name" value="lambda repressor-like DNA-binding domains"/>
    <property type="match status" value="1"/>
</dbReference>
<dbReference type="PROSITE" id="PS50943">
    <property type="entry name" value="HTH_CROC1"/>
    <property type="match status" value="1"/>
</dbReference>
<dbReference type="InterPro" id="IPR052345">
    <property type="entry name" value="Rad_response_metalloprotease"/>
</dbReference>
<name>A0A1I0QWW2_9RHOB</name>
<dbReference type="PANTHER" id="PTHR43236:SF2">
    <property type="entry name" value="BLL0069 PROTEIN"/>
    <property type="match status" value="1"/>
</dbReference>
<protein>
    <submittedName>
        <fullName evidence="2">HTH-type transcriptional regulator / antitoxin HigA</fullName>
    </submittedName>
</protein>
<accession>A0A1I0QWW2</accession>
<keyword evidence="3" id="KW-1185">Reference proteome</keyword>
<dbReference type="InterPro" id="IPR001387">
    <property type="entry name" value="Cro/C1-type_HTH"/>
</dbReference>
<dbReference type="InterPro" id="IPR010982">
    <property type="entry name" value="Lambda_DNA-bd_dom_sf"/>
</dbReference>
<dbReference type="AlphaFoldDB" id="A0A1I0QWW2"/>
<dbReference type="EMBL" id="FOJB01000001">
    <property type="protein sequence ID" value="SEW32157.1"/>
    <property type="molecule type" value="Genomic_DNA"/>
</dbReference>
<proteinExistence type="predicted"/>
<sequence>MSSEEYKSPGQLVTALLKERGWTKRTLAIISGMDESIISKTTSNVRKVDAETAIVFEEIFDIPAERFLSLQKTYDLAVARIESIPNPKRQMRAELIGKLPISAMIARGWLDAKSVKDIENVEESLLRFFQANRLEDIETLPHASKKTEVSIAATPAQLAWLYRVKTLASEMMVGRYSPTSVKSAISKIKTLLHSAEELRKVPRILAEAGIRFVIVETLPSTKIDGVCFWLDENSPVIGMTMRFDRIDNFVFVLRHELEHVQNRDGLKQMMLDVDINSGEAAQVTQELIEQESRANAAASEFCVPKKMMDAFISRKAPVFAKRDIIGLARMLKVHTGLVAGQLQFRTQKYHLARDQLVPVRSIVTPNAVTDGWGDVAPTDTQ</sequence>
<dbReference type="Gene3D" id="1.10.260.40">
    <property type="entry name" value="lambda repressor-like DNA-binding domains"/>
    <property type="match status" value="1"/>
</dbReference>
<reference evidence="2 3" key="1">
    <citation type="submission" date="2016-10" db="EMBL/GenBank/DDBJ databases">
        <authorList>
            <person name="de Groot N.N."/>
        </authorList>
    </citation>
    <scope>NUCLEOTIDE SEQUENCE [LARGE SCALE GENOMIC DNA]</scope>
    <source>
        <strain evidence="2 3">DSM 29439</strain>
    </source>
</reference>
<evidence type="ECO:0000259" key="1">
    <source>
        <dbReference type="PROSITE" id="PS50943"/>
    </source>
</evidence>
<dbReference type="STRING" id="1173584.SAMN05444851_3059"/>
<dbReference type="RefSeq" id="WP_091431840.1">
    <property type="nucleotide sequence ID" value="NZ_FOJB01000001.1"/>
</dbReference>
<organism evidence="2 3">
    <name type="scientific">Aliiroseovarius sediminilitoris</name>
    <dbReference type="NCBI Taxonomy" id="1173584"/>
    <lineage>
        <taxon>Bacteria</taxon>
        <taxon>Pseudomonadati</taxon>
        <taxon>Pseudomonadota</taxon>
        <taxon>Alphaproteobacteria</taxon>
        <taxon>Rhodobacterales</taxon>
        <taxon>Paracoccaceae</taxon>
        <taxon>Aliiroseovarius</taxon>
    </lineage>
</organism>
<dbReference type="CDD" id="cd00093">
    <property type="entry name" value="HTH_XRE"/>
    <property type="match status" value="1"/>
</dbReference>
<evidence type="ECO:0000313" key="3">
    <source>
        <dbReference type="Proteomes" id="UP000199650"/>
    </source>
</evidence>
<dbReference type="GO" id="GO:0003677">
    <property type="term" value="F:DNA binding"/>
    <property type="evidence" value="ECO:0007669"/>
    <property type="project" value="InterPro"/>
</dbReference>
<feature type="domain" description="HTH cro/C1-type" evidence="1">
    <location>
        <begin position="13"/>
        <end position="67"/>
    </location>
</feature>
<gene>
    <name evidence="2" type="ORF">SAMN05444851_3059</name>
</gene>
<evidence type="ECO:0000313" key="2">
    <source>
        <dbReference type="EMBL" id="SEW32157.1"/>
    </source>
</evidence>
<dbReference type="PANTHER" id="PTHR43236">
    <property type="entry name" value="ANTITOXIN HIGA1"/>
    <property type="match status" value="1"/>
</dbReference>